<comment type="caution">
    <text evidence="1">The sequence shown here is derived from an EMBL/GenBank/DDBJ whole genome shotgun (WGS) entry which is preliminary data.</text>
</comment>
<dbReference type="Proteomes" id="UP000309667">
    <property type="component" value="Unassembled WGS sequence"/>
</dbReference>
<accession>A0ABY2QS12</accession>
<evidence type="ECO:0000313" key="2">
    <source>
        <dbReference type="Proteomes" id="UP000309667"/>
    </source>
</evidence>
<protein>
    <submittedName>
        <fullName evidence="1">Uncharacterized protein</fullName>
    </submittedName>
</protein>
<gene>
    <name evidence="1" type="ORF">E9677_16755</name>
</gene>
<evidence type="ECO:0000313" key="1">
    <source>
        <dbReference type="EMBL" id="THV12425.1"/>
    </source>
</evidence>
<dbReference type="RefSeq" id="WP_136559220.1">
    <property type="nucleotide sequence ID" value="NZ_STGT01000004.1"/>
</dbReference>
<dbReference type="Gene3D" id="1.20.140.160">
    <property type="match status" value="1"/>
</dbReference>
<organism evidence="1 2">
    <name type="scientific">Rhizobium rhizophilum</name>
    <dbReference type="NCBI Taxonomy" id="1850373"/>
    <lineage>
        <taxon>Bacteria</taxon>
        <taxon>Pseudomonadati</taxon>
        <taxon>Pseudomonadota</taxon>
        <taxon>Alphaproteobacteria</taxon>
        <taxon>Hyphomicrobiales</taxon>
        <taxon>Rhizobiaceae</taxon>
        <taxon>Rhizobium/Agrobacterium group</taxon>
        <taxon>Rhizobium</taxon>
    </lineage>
</organism>
<proteinExistence type="predicted"/>
<name>A0ABY2QS12_9HYPH</name>
<keyword evidence="2" id="KW-1185">Reference proteome</keyword>
<dbReference type="EMBL" id="STGT01000004">
    <property type="protein sequence ID" value="THV12425.1"/>
    <property type="molecule type" value="Genomic_DNA"/>
</dbReference>
<sequence>MNDRRSDVVSALPQLRQIALIMTGDERLADEAVTHVLRLANQRKDDAANFPCPLSWLLENLLRLPIFENQRSDGPKATTTYGMSLLDLPLDERLCLVLVDGLKFDAPLVSRIVREPVEAVEKRLLTAREMFKCLTDAAMHPELPP</sequence>
<reference evidence="1 2" key="1">
    <citation type="submission" date="2019-04" db="EMBL/GenBank/DDBJ databases">
        <title>Genome sequence of strain 7209-2.</title>
        <authorList>
            <person name="Gao J."/>
            <person name="Sun J."/>
        </authorList>
    </citation>
    <scope>NUCLEOTIDE SEQUENCE [LARGE SCALE GENOMIC DNA]</scope>
    <source>
        <strain evidence="1 2">7209-2</strain>
    </source>
</reference>